<dbReference type="EMBL" id="JBHTMV010000002">
    <property type="protein sequence ID" value="MFD1292503.1"/>
    <property type="molecule type" value="Genomic_DNA"/>
</dbReference>
<protein>
    <submittedName>
        <fullName evidence="1">DUF6702 family protein</fullName>
    </submittedName>
</protein>
<organism evidence="1 2">
    <name type="scientific">Lutibacter holmesii</name>
    <dbReference type="NCBI Taxonomy" id="1137985"/>
    <lineage>
        <taxon>Bacteria</taxon>
        <taxon>Pseudomonadati</taxon>
        <taxon>Bacteroidota</taxon>
        <taxon>Flavobacteriia</taxon>
        <taxon>Flavobacteriales</taxon>
        <taxon>Flavobacteriaceae</taxon>
        <taxon>Lutibacter</taxon>
    </lineage>
</organism>
<reference evidence="2" key="1">
    <citation type="journal article" date="2019" name="Int. J. Syst. Evol. Microbiol.">
        <title>The Global Catalogue of Microorganisms (GCM) 10K type strain sequencing project: providing services to taxonomists for standard genome sequencing and annotation.</title>
        <authorList>
            <consortium name="The Broad Institute Genomics Platform"/>
            <consortium name="The Broad Institute Genome Sequencing Center for Infectious Disease"/>
            <person name="Wu L."/>
            <person name="Ma J."/>
        </authorList>
    </citation>
    <scope>NUCLEOTIDE SEQUENCE [LARGE SCALE GENOMIC DNA]</scope>
    <source>
        <strain evidence="2">CCUG 62221</strain>
    </source>
</reference>
<gene>
    <name evidence="1" type="ORF">ACFQ5N_01535</name>
</gene>
<proteinExistence type="predicted"/>
<dbReference type="Pfam" id="PF20420">
    <property type="entry name" value="DUF6702"/>
    <property type="match status" value="1"/>
</dbReference>
<evidence type="ECO:0000313" key="2">
    <source>
        <dbReference type="Proteomes" id="UP001597241"/>
    </source>
</evidence>
<dbReference type="Proteomes" id="UP001597241">
    <property type="component" value="Unassembled WGS sequence"/>
</dbReference>
<evidence type="ECO:0000313" key="1">
    <source>
        <dbReference type="EMBL" id="MFD1292503.1"/>
    </source>
</evidence>
<comment type="caution">
    <text evidence="1">The sequence shown here is derived from an EMBL/GenBank/DDBJ whole genome shotgun (WGS) entry which is preliminary data.</text>
</comment>
<dbReference type="InterPro" id="IPR046525">
    <property type="entry name" value="DUF6702"/>
</dbReference>
<dbReference type="RefSeq" id="WP_386807147.1">
    <property type="nucleotide sequence ID" value="NZ_JBHTMV010000002.1"/>
</dbReference>
<accession>A0ABW3WJZ7</accession>
<name>A0ABW3WJZ7_9FLAO</name>
<sequence>MHKYYISLCEIEYNQEQESIQIILGLFIDDIEVVLNKEHNATLNLATKTEYKDIDKYYEAYLNKHFKVIANENLCTYNFIGKEYDDDIVRFYLEIENIQQLNSIEIFNSCLFEYFEDQQNIIKLKVNKLHKSFYLNNNNPNCLLKI</sequence>
<keyword evidence="2" id="KW-1185">Reference proteome</keyword>